<reference evidence="3" key="1">
    <citation type="journal article" date="2011" name="Genome Res.">
        <title>Phylogeny-wide analysis of social amoeba genomes highlights ancient origins for complex intercellular communication.</title>
        <authorList>
            <person name="Heidel A.J."/>
            <person name="Lawal H.M."/>
            <person name="Felder M."/>
            <person name="Schilde C."/>
            <person name="Helps N.R."/>
            <person name="Tunggal B."/>
            <person name="Rivero F."/>
            <person name="John U."/>
            <person name="Schleicher M."/>
            <person name="Eichinger L."/>
            <person name="Platzer M."/>
            <person name="Noegel A.A."/>
            <person name="Schaap P."/>
            <person name="Gloeckner G."/>
        </authorList>
    </citation>
    <scope>NUCLEOTIDE SEQUENCE [LARGE SCALE GENOMIC DNA]</scope>
    <source>
        <strain evidence="3">SH3</strain>
    </source>
</reference>
<evidence type="ECO:0000313" key="2">
    <source>
        <dbReference type="EMBL" id="EGG15401.1"/>
    </source>
</evidence>
<dbReference type="RefSeq" id="XP_004354143.1">
    <property type="nucleotide sequence ID" value="XM_004354091.1"/>
</dbReference>
<sequence length="331" mass="37312">MYTKKIITSNTSTPVSKIQQQQGQRLYQSISSIFQRLSSSPSSFIVGQRYLSTLNVGFPKVETQSTTIVNEQEGKIWIDSIRNNRFDAKLSLFGSPKKRLIEHIEGIAPKGVKLETISNGQTKNGCYVSAKFDPKTTSMQEIMDKIRENAAKYNLYLHCLEAHGQEYSGSTGFLTTFIVTFDGIEIPLSQLHSLLSPYGSIYQMRTKGRFSEYLWSRIGISVTFDEAVSATRATKCLHGLSVSATRDTKCFYGLAQPESKTILKFKSIMNPTTRDIIYLLKDLTVIALLFMGIGITYDYLAYKQSFLKQLSESREFLSQINDSINQIKAVK</sequence>
<keyword evidence="1" id="KW-0812">Transmembrane</keyword>
<proteinExistence type="predicted"/>
<name>F4Q9N2_CACFS</name>
<keyword evidence="3" id="KW-1185">Reference proteome</keyword>
<evidence type="ECO:0000256" key="1">
    <source>
        <dbReference type="SAM" id="Phobius"/>
    </source>
</evidence>
<accession>F4Q9N2</accession>
<dbReference type="GeneID" id="14867098"/>
<organism evidence="2 3">
    <name type="scientific">Cavenderia fasciculata</name>
    <name type="common">Slime mold</name>
    <name type="synonym">Dictyostelium fasciculatum</name>
    <dbReference type="NCBI Taxonomy" id="261658"/>
    <lineage>
        <taxon>Eukaryota</taxon>
        <taxon>Amoebozoa</taxon>
        <taxon>Evosea</taxon>
        <taxon>Eumycetozoa</taxon>
        <taxon>Dictyostelia</taxon>
        <taxon>Acytosteliales</taxon>
        <taxon>Cavenderiaceae</taxon>
        <taxon>Cavenderia</taxon>
    </lineage>
</organism>
<dbReference type="EMBL" id="GL883026">
    <property type="protein sequence ID" value="EGG15401.1"/>
    <property type="molecule type" value="Genomic_DNA"/>
</dbReference>
<dbReference type="OrthoDB" id="10267654at2759"/>
<gene>
    <name evidence="2" type="ORF">DFA_10236</name>
</gene>
<feature type="transmembrane region" description="Helical" evidence="1">
    <location>
        <begin position="276"/>
        <end position="300"/>
    </location>
</feature>
<dbReference type="Proteomes" id="UP000007797">
    <property type="component" value="Unassembled WGS sequence"/>
</dbReference>
<dbReference type="AlphaFoldDB" id="F4Q9N2"/>
<dbReference type="KEGG" id="dfa:DFA_10236"/>
<keyword evidence="1" id="KW-1133">Transmembrane helix</keyword>
<keyword evidence="1" id="KW-0472">Membrane</keyword>
<evidence type="ECO:0000313" key="3">
    <source>
        <dbReference type="Proteomes" id="UP000007797"/>
    </source>
</evidence>
<protein>
    <submittedName>
        <fullName evidence="2">Uncharacterized protein</fullName>
    </submittedName>
</protein>